<keyword evidence="1" id="KW-0812">Transmembrane</keyword>
<organism evidence="2 3">
    <name type="scientific">Rhodanobacter lindaniclasticus</name>
    <dbReference type="NCBI Taxonomy" id="75310"/>
    <lineage>
        <taxon>Bacteria</taxon>
        <taxon>Pseudomonadati</taxon>
        <taxon>Pseudomonadota</taxon>
        <taxon>Gammaproteobacteria</taxon>
        <taxon>Lysobacterales</taxon>
        <taxon>Rhodanobacteraceae</taxon>
        <taxon>Rhodanobacter</taxon>
    </lineage>
</organism>
<evidence type="ECO:0000313" key="3">
    <source>
        <dbReference type="Proteomes" id="UP000306317"/>
    </source>
</evidence>
<accession>A0A4S3KHN2</accession>
<sequence>MRQIYTSPRQENIDSVVALMAEHGIRATVSNRSNYNRQSWQRHSYSPRRQDRSRWPQVWITHADDYSKARELLMGLGIEPVVRHGEELAAARNASPLERRARVATRVRRVLLLAVLVVFTVQMLHYLRVF</sequence>
<evidence type="ECO:0008006" key="4">
    <source>
        <dbReference type="Google" id="ProtNLM"/>
    </source>
</evidence>
<gene>
    <name evidence="2" type="ORF">B1991_06770</name>
</gene>
<proteinExistence type="predicted"/>
<feature type="transmembrane region" description="Helical" evidence="1">
    <location>
        <begin position="110"/>
        <end position="127"/>
    </location>
</feature>
<keyword evidence="1" id="KW-1133">Transmembrane helix</keyword>
<dbReference type="RefSeq" id="WP_136257962.1">
    <property type="nucleotide sequence ID" value="NZ_MWIO01000019.1"/>
</dbReference>
<protein>
    <recommendedName>
        <fullName evidence="4">DUF2007 domain-containing protein</fullName>
    </recommendedName>
</protein>
<dbReference type="AlphaFoldDB" id="A0A4S3KHN2"/>
<evidence type="ECO:0000313" key="2">
    <source>
        <dbReference type="EMBL" id="THD08030.1"/>
    </source>
</evidence>
<dbReference type="OrthoDB" id="5955962at2"/>
<dbReference type="EMBL" id="MWIO01000019">
    <property type="protein sequence ID" value="THD08030.1"/>
    <property type="molecule type" value="Genomic_DNA"/>
</dbReference>
<keyword evidence="1" id="KW-0472">Membrane</keyword>
<evidence type="ECO:0000256" key="1">
    <source>
        <dbReference type="SAM" id="Phobius"/>
    </source>
</evidence>
<comment type="caution">
    <text evidence="2">The sequence shown here is derived from an EMBL/GenBank/DDBJ whole genome shotgun (WGS) entry which is preliminary data.</text>
</comment>
<name>A0A4S3KHN2_9GAMM</name>
<dbReference type="Proteomes" id="UP000306317">
    <property type="component" value="Unassembled WGS sequence"/>
</dbReference>
<keyword evidence="3" id="KW-1185">Reference proteome</keyword>
<reference evidence="2 3" key="1">
    <citation type="submission" date="2017-02" db="EMBL/GenBank/DDBJ databases">
        <title>Whole genome sequencing of Rhodanobacter lindaniclasticus DSM 17932.</title>
        <authorList>
            <person name="Kumar S."/>
            <person name="Patil P."/>
            <person name="Patil P.B."/>
        </authorList>
    </citation>
    <scope>NUCLEOTIDE SEQUENCE [LARGE SCALE GENOMIC DNA]</scope>
    <source>
        <strain evidence="2 3">DSM 17932</strain>
    </source>
</reference>